<protein>
    <submittedName>
        <fullName evidence="10">Uncharacterized protein</fullName>
    </submittedName>
</protein>
<dbReference type="GO" id="GO:0016020">
    <property type="term" value="C:membrane"/>
    <property type="evidence" value="ECO:0007669"/>
    <property type="project" value="UniProtKB-SubCell"/>
</dbReference>
<feature type="domain" description="Spore germination protein N-terminal" evidence="9">
    <location>
        <begin position="28"/>
        <end position="199"/>
    </location>
</feature>
<dbReference type="PANTHER" id="PTHR35789">
    <property type="entry name" value="SPORE GERMINATION PROTEIN B3"/>
    <property type="match status" value="1"/>
</dbReference>
<evidence type="ECO:0000259" key="8">
    <source>
        <dbReference type="Pfam" id="PF05504"/>
    </source>
</evidence>
<evidence type="ECO:0000256" key="3">
    <source>
        <dbReference type="ARBA" id="ARBA00022544"/>
    </source>
</evidence>
<evidence type="ECO:0000256" key="7">
    <source>
        <dbReference type="ARBA" id="ARBA00023288"/>
    </source>
</evidence>
<dbReference type="RefSeq" id="WP_061972071.1">
    <property type="nucleotide sequence ID" value="NZ_FMAV01000002.1"/>
</dbReference>
<keyword evidence="5" id="KW-0472">Membrane</keyword>
<keyword evidence="7" id="KW-0449">Lipoprotein</keyword>
<dbReference type="InterPro" id="IPR008844">
    <property type="entry name" value="Spore_GerAC-like"/>
</dbReference>
<dbReference type="EMBL" id="LNQN01000002">
    <property type="protein sequence ID" value="KSU83275.1"/>
    <property type="molecule type" value="Genomic_DNA"/>
</dbReference>
<dbReference type="InterPro" id="IPR046953">
    <property type="entry name" value="Spore_GerAC-like_C"/>
</dbReference>
<keyword evidence="11" id="KW-1185">Reference proteome</keyword>
<keyword evidence="4" id="KW-0732">Signal</keyword>
<name>A0A0V8J8I1_9BACL</name>
<organism evidence="10 11">
    <name type="scientific">Fictibacillus enclensis</name>
    <dbReference type="NCBI Taxonomy" id="1017270"/>
    <lineage>
        <taxon>Bacteria</taxon>
        <taxon>Bacillati</taxon>
        <taxon>Bacillota</taxon>
        <taxon>Bacilli</taxon>
        <taxon>Bacillales</taxon>
        <taxon>Fictibacillaceae</taxon>
        <taxon>Fictibacillus</taxon>
    </lineage>
</organism>
<dbReference type="PROSITE" id="PS51257">
    <property type="entry name" value="PROKAR_LIPOPROTEIN"/>
    <property type="match status" value="1"/>
</dbReference>
<comment type="subcellular location">
    <subcellularLocation>
        <location evidence="1">Membrane</location>
        <topology evidence="1">Lipid-anchor</topology>
    </subcellularLocation>
</comment>
<keyword evidence="6" id="KW-0564">Palmitate</keyword>
<evidence type="ECO:0000256" key="2">
    <source>
        <dbReference type="ARBA" id="ARBA00007886"/>
    </source>
</evidence>
<dbReference type="AlphaFoldDB" id="A0A0V8J8I1"/>
<sequence length="380" mass="43211">MNTLLTKKKWFLLGTLLMVIVLLTGCWDQRLIKESRLILAVGLDLEPNGKIIDTVVYPVVNKGSNAMSLVKSVVVSSTGVTTRDARINLDKKVSQMFDASKNRVFLIGEKLARKEIYSSLDVIYRDPRGSVNAMVAVVKGKAKKSLEIQPQDSTLMNIYYPELLQSTSAIGLFEIETVQSICTLMFDEGNDYLLPYLRINEQQQRAEVIGTAMFHKRKMTGTLTGKESTLLLLMNGVKQDYPRFTFKINDQKEMKERNYITVLVNDIERKMKIHITPDQKVRVKLALKMDVNVNELPVDHLDSAGKANELNKTLTREITALAKKTLAKTQKANCDELGVGKRIRSFHYGDWKKMNWEKDYRNISIEPEIKVTIVQHGIIN</sequence>
<comment type="similarity">
    <text evidence="2">Belongs to the GerABKC lipoprotein family.</text>
</comment>
<evidence type="ECO:0000256" key="5">
    <source>
        <dbReference type="ARBA" id="ARBA00023136"/>
    </source>
</evidence>
<evidence type="ECO:0000259" key="9">
    <source>
        <dbReference type="Pfam" id="PF25198"/>
    </source>
</evidence>
<accession>A0A0V8J8I1</accession>
<proteinExistence type="inferred from homology"/>
<evidence type="ECO:0000256" key="1">
    <source>
        <dbReference type="ARBA" id="ARBA00004635"/>
    </source>
</evidence>
<reference evidence="10 11" key="1">
    <citation type="journal article" date="2014" name="Antonie Van Leeuwenhoek">
        <title>Fictibacillus enclensis sp. nov., isolated from marine sediment.</title>
        <authorList>
            <person name="Dastager S.G."/>
            <person name="Mawlankar R."/>
            <person name="Srinivasan K."/>
            <person name="Tang S.K."/>
            <person name="Lee J.C."/>
            <person name="Ramana V.V."/>
            <person name="Shouche Y.S."/>
        </authorList>
    </citation>
    <scope>NUCLEOTIDE SEQUENCE [LARGE SCALE GENOMIC DNA]</scope>
    <source>
        <strain evidence="10 11">NIO-1003</strain>
    </source>
</reference>
<evidence type="ECO:0000313" key="11">
    <source>
        <dbReference type="Proteomes" id="UP000054099"/>
    </source>
</evidence>
<evidence type="ECO:0000313" key="10">
    <source>
        <dbReference type="EMBL" id="KSU83275.1"/>
    </source>
</evidence>
<dbReference type="NCBIfam" id="TIGR02887">
    <property type="entry name" value="spore_ger_x_C"/>
    <property type="match status" value="1"/>
</dbReference>
<gene>
    <name evidence="10" type="ORF">AS030_11915</name>
</gene>
<dbReference type="Proteomes" id="UP000054099">
    <property type="component" value="Unassembled WGS sequence"/>
</dbReference>
<dbReference type="InterPro" id="IPR057336">
    <property type="entry name" value="GerAC_N"/>
</dbReference>
<keyword evidence="3" id="KW-0309">Germination</keyword>
<dbReference type="Pfam" id="PF05504">
    <property type="entry name" value="Spore_GerAC"/>
    <property type="match status" value="1"/>
</dbReference>
<dbReference type="OrthoDB" id="2370124at2"/>
<evidence type="ECO:0000256" key="4">
    <source>
        <dbReference type="ARBA" id="ARBA00022729"/>
    </source>
</evidence>
<dbReference type="Gene3D" id="3.30.300.210">
    <property type="entry name" value="Nutrient germinant receptor protein C, domain 3"/>
    <property type="match status" value="1"/>
</dbReference>
<evidence type="ECO:0000256" key="6">
    <source>
        <dbReference type="ARBA" id="ARBA00023139"/>
    </source>
</evidence>
<dbReference type="GO" id="GO:0009847">
    <property type="term" value="P:spore germination"/>
    <property type="evidence" value="ECO:0007669"/>
    <property type="project" value="InterPro"/>
</dbReference>
<dbReference type="PANTHER" id="PTHR35789:SF1">
    <property type="entry name" value="SPORE GERMINATION PROTEIN B3"/>
    <property type="match status" value="1"/>
</dbReference>
<dbReference type="InterPro" id="IPR038501">
    <property type="entry name" value="Spore_GerAC_C_sf"/>
</dbReference>
<dbReference type="Pfam" id="PF25198">
    <property type="entry name" value="Spore_GerAC_N"/>
    <property type="match status" value="1"/>
</dbReference>
<comment type="caution">
    <text evidence="10">The sequence shown here is derived from an EMBL/GenBank/DDBJ whole genome shotgun (WGS) entry which is preliminary data.</text>
</comment>
<feature type="domain" description="Spore germination GerAC-like C-terminal" evidence="8">
    <location>
        <begin position="210"/>
        <end position="377"/>
    </location>
</feature>